<accession>A0ACC2P904</accession>
<dbReference type="Proteomes" id="UP001239111">
    <property type="component" value="Chromosome 2"/>
</dbReference>
<keyword evidence="2" id="KW-1185">Reference proteome</keyword>
<evidence type="ECO:0000313" key="1">
    <source>
        <dbReference type="EMBL" id="KAJ8679331.1"/>
    </source>
</evidence>
<protein>
    <submittedName>
        <fullName evidence="1">Uncharacterized protein</fullName>
    </submittedName>
</protein>
<organism evidence="1 2">
    <name type="scientific">Eretmocerus hayati</name>
    <dbReference type="NCBI Taxonomy" id="131215"/>
    <lineage>
        <taxon>Eukaryota</taxon>
        <taxon>Metazoa</taxon>
        <taxon>Ecdysozoa</taxon>
        <taxon>Arthropoda</taxon>
        <taxon>Hexapoda</taxon>
        <taxon>Insecta</taxon>
        <taxon>Pterygota</taxon>
        <taxon>Neoptera</taxon>
        <taxon>Endopterygota</taxon>
        <taxon>Hymenoptera</taxon>
        <taxon>Apocrita</taxon>
        <taxon>Proctotrupomorpha</taxon>
        <taxon>Chalcidoidea</taxon>
        <taxon>Aphelinidae</taxon>
        <taxon>Aphelininae</taxon>
        <taxon>Eretmocerus</taxon>
    </lineage>
</organism>
<sequence>ILKTEEVERQIREIIGRAHVPGTLSKVSLDAASKGRSRKPPRKRRKIGHREEKIERKNLIALDNEVGDNSVKISSTEQLRETRRTFRIRKNGTSYYEGSRVRLKNQTHIDRENPIYHAPFNFGWKREVVHRLNGKFIDVYYYPPKIEEDKKESKKQTMHKMVSKLRSYTEIAKYLEVFYKNRALTIDNFTFVKESLGFNDPEKDVVRCAKDMFAKEKSKETTFDQVPLIETRKRSEVPQIEKMLDGKSKLNGLTEKCPNKLVTSKIKYCPNDKVPETSSFVPPEENRSPQVSTSTEQMPFTSQKDLNVTDSRKKSAETPLLSSSKSSIQLRARVHQPLYDEDLIMRKLRYVPVTKVSRRKSRAGGLNGIKRQAKSSPITPILCVVSSSVQDASLNIPLSSTASESCQVNPAFLDVDPLALPEPKSNLRSETSPTRESQLDEQMAESHDQISSTFDSISREMSTSNEGFKIEPEVYVVGPNSNILDGRDFVCISDDCSGEIFQLKVFMREVNSLNDEVEIRRFSIEFDAAPIYTRLCMTLENIFPNLKNRSFTLEWEDSEGDRVSISSSVELREAIESMRNCKVMKFYLTAGGCDTLSSSITRAKNISLKPYDVRFARMEEIEIQIQKNIEKGHFLDYEHADTESEFRSQQKCRSVPLRKRSTDTAPLANGGQTDFVYSDDGIKGKGNKSEETFSPERKRSKRPRGSSDSEKSKKGLDSDRRLSRSNNRESLDVTNPLYHLPFAYGWRRELVNRVDGRHSDVYYYPPKHENTDTKKSQESLATNEVGKKNKDKDKKTFPRNQYKTCPKLRSYVEIAKYLQSHPEYSNLKVENFTFTKQLLLGHVNSDRECVRQAVPNWDRGRKKEEKLKGSQKSSRKSDSNDQIPVGSMLNAGDQSLLFQNSFVTTEEALQSGYSGDDRFTIEVDPHAIGNPTVLSSIPSSEIQSREASTSSEQKENQDNVFQTLSPKLSDSSILLRPRVQKPIYDENIIMRNLKTRTVMKPPRQPGRPKGAKNRKRHKESPANGRLSTSHTVVSDASSTTIFPTSETSQNIDRVIQHVSSVDFNPLNSSHVQPNIPAQEVSAQEFQSDKSSVEEQTPVNQNQISSTLDSMSKNLNTEPEEIKTEPEICIVEPELQPKIENMETTEFGNVNQRCTPEIYQFKVFMKEENAPDDKVEIRRFSTSFDATPMYTHLCNMLLTVFPNLKNASFTLEWKDAEGDRILVSSCLELKESLKVMRNYKVMKFYLTVRSCKTLYD</sequence>
<feature type="non-terminal residue" evidence="1">
    <location>
        <position position="1"/>
    </location>
</feature>
<proteinExistence type="predicted"/>
<name>A0ACC2P904_9HYME</name>
<reference evidence="1" key="1">
    <citation type="submission" date="2023-04" db="EMBL/GenBank/DDBJ databases">
        <title>A chromosome-level genome assembly of the parasitoid wasp Eretmocerus hayati.</title>
        <authorList>
            <person name="Zhong Y."/>
            <person name="Liu S."/>
            <person name="Liu Y."/>
        </authorList>
    </citation>
    <scope>NUCLEOTIDE SEQUENCE</scope>
    <source>
        <strain evidence="1">ZJU_SS_LIU_2023</strain>
    </source>
</reference>
<gene>
    <name evidence="1" type="ORF">QAD02_015118</name>
</gene>
<evidence type="ECO:0000313" key="2">
    <source>
        <dbReference type="Proteomes" id="UP001239111"/>
    </source>
</evidence>
<comment type="caution">
    <text evidence="1">The sequence shown here is derived from an EMBL/GenBank/DDBJ whole genome shotgun (WGS) entry which is preliminary data.</text>
</comment>
<dbReference type="EMBL" id="CM056742">
    <property type="protein sequence ID" value="KAJ8679331.1"/>
    <property type="molecule type" value="Genomic_DNA"/>
</dbReference>